<dbReference type="AlphaFoldDB" id="A0A916UJ87"/>
<evidence type="ECO:0000256" key="1">
    <source>
        <dbReference type="ARBA" id="ARBA00001933"/>
    </source>
</evidence>
<name>A0A916UJ87_9ACTN</name>
<dbReference type="Gene3D" id="3.90.1150.10">
    <property type="entry name" value="Aspartate Aminotransferase, domain 1"/>
    <property type="match status" value="1"/>
</dbReference>
<dbReference type="GO" id="GO:0004400">
    <property type="term" value="F:histidinol-phosphate transaminase activity"/>
    <property type="evidence" value="ECO:0007669"/>
    <property type="project" value="InterPro"/>
</dbReference>
<comment type="caution">
    <text evidence="8">The sequence shown here is derived from an EMBL/GenBank/DDBJ whole genome shotgun (WGS) entry which is preliminary data.</text>
</comment>
<dbReference type="CDD" id="cd00609">
    <property type="entry name" value="AAT_like"/>
    <property type="match status" value="1"/>
</dbReference>
<evidence type="ECO:0000256" key="2">
    <source>
        <dbReference type="ARBA" id="ARBA00011738"/>
    </source>
</evidence>
<comment type="subunit">
    <text evidence="2 6">Homodimer.</text>
</comment>
<dbReference type="NCBIfam" id="NF002878">
    <property type="entry name" value="PRK03321.1"/>
    <property type="match status" value="1"/>
</dbReference>
<organism evidence="8 9">
    <name type="scientific">Hoyosella rhizosphaerae</name>
    <dbReference type="NCBI Taxonomy" id="1755582"/>
    <lineage>
        <taxon>Bacteria</taxon>
        <taxon>Bacillati</taxon>
        <taxon>Actinomycetota</taxon>
        <taxon>Actinomycetes</taxon>
        <taxon>Mycobacteriales</taxon>
        <taxon>Hoyosellaceae</taxon>
        <taxon>Hoyosella</taxon>
    </lineage>
</organism>
<evidence type="ECO:0000256" key="5">
    <source>
        <dbReference type="ARBA" id="ARBA00022898"/>
    </source>
</evidence>
<dbReference type="InterPro" id="IPR004839">
    <property type="entry name" value="Aminotransferase_I/II_large"/>
</dbReference>
<comment type="similarity">
    <text evidence="6">Belongs to the class-II pyridoxal-phosphate-dependent aminotransferase family.</text>
</comment>
<dbReference type="InterPro" id="IPR015421">
    <property type="entry name" value="PyrdxlP-dep_Trfase_major"/>
</dbReference>
<evidence type="ECO:0000256" key="3">
    <source>
        <dbReference type="ARBA" id="ARBA00022576"/>
    </source>
</evidence>
<evidence type="ECO:0000313" key="9">
    <source>
        <dbReference type="Proteomes" id="UP000641514"/>
    </source>
</evidence>
<dbReference type="InterPro" id="IPR015424">
    <property type="entry name" value="PyrdxlP-dep_Trfase"/>
</dbReference>
<dbReference type="InterPro" id="IPR015422">
    <property type="entry name" value="PyrdxlP-dep_Trfase_small"/>
</dbReference>
<dbReference type="HAMAP" id="MF_01023">
    <property type="entry name" value="HisC_aminotrans_2"/>
    <property type="match status" value="1"/>
</dbReference>
<dbReference type="NCBIfam" id="TIGR01141">
    <property type="entry name" value="hisC"/>
    <property type="match status" value="1"/>
</dbReference>
<dbReference type="InterPro" id="IPR024892">
    <property type="entry name" value="ArAT"/>
</dbReference>
<reference evidence="8" key="1">
    <citation type="journal article" date="2014" name="Int. J. Syst. Evol. Microbiol.">
        <title>Complete genome sequence of Corynebacterium casei LMG S-19264T (=DSM 44701T), isolated from a smear-ripened cheese.</title>
        <authorList>
            <consortium name="US DOE Joint Genome Institute (JGI-PGF)"/>
            <person name="Walter F."/>
            <person name="Albersmeier A."/>
            <person name="Kalinowski J."/>
            <person name="Ruckert C."/>
        </authorList>
    </citation>
    <scope>NUCLEOTIDE SEQUENCE</scope>
    <source>
        <strain evidence="8">CGMCC 1.15478</strain>
    </source>
</reference>
<dbReference type="Pfam" id="PF00155">
    <property type="entry name" value="Aminotran_1_2"/>
    <property type="match status" value="1"/>
</dbReference>
<dbReference type="GO" id="GO:0000105">
    <property type="term" value="P:L-histidine biosynthetic process"/>
    <property type="evidence" value="ECO:0007669"/>
    <property type="project" value="InterPro"/>
</dbReference>
<dbReference type="EMBL" id="BMJH01000004">
    <property type="protein sequence ID" value="GGC75131.1"/>
    <property type="molecule type" value="Genomic_DNA"/>
</dbReference>
<dbReference type="HAMAP" id="MF_01513">
    <property type="entry name" value="Phe_aminotrans_2"/>
    <property type="match status" value="1"/>
</dbReference>
<dbReference type="InterPro" id="IPR005861">
    <property type="entry name" value="HisP_aminotrans"/>
</dbReference>
<dbReference type="Gene3D" id="3.40.640.10">
    <property type="entry name" value="Type I PLP-dependent aspartate aminotransferase-like (Major domain)"/>
    <property type="match status" value="1"/>
</dbReference>
<dbReference type="PANTHER" id="PTHR43643">
    <property type="entry name" value="HISTIDINOL-PHOSPHATE AMINOTRANSFERASE 2"/>
    <property type="match status" value="1"/>
</dbReference>
<dbReference type="InterPro" id="IPR001917">
    <property type="entry name" value="Aminotrans_II_pyridoxalP_BS"/>
</dbReference>
<sequence>MYSRHTLYSPTVVSVFRELISLFETTFSAAGSVPTTLSGVTDSASSPSTVQLRPDLTTIPVYVPGKSWPGAIKLASNETSPPPLPSVVSAIAEAAAGVNRYPDNGAVAVREALAAKFATTVERIAVGCGSVSLCQQLVLATCSPGDEVVFAWRSFEAYPLVALVAGATPVRVPLDNEHRHDLDAMLAAITDRTRLIFVCNPNNPTGTAVGRSALEKFLDAVPPHILVVLDEAYVEYFRPDGFDPEDMPDGVAIGRDRDNVIVLRTFSKAYGLAGLRIGYAVGSPQVIATLSKVYIPFSCNSLAQTAALASLAAQDELLARTNQVVAERERVREALLSAGYTVPETQANFVWINLGDSTEKFAQHCAAAGVLVRPFSSEGVRVTIGDPDENDAFLAFALSEGATSLA</sequence>
<evidence type="ECO:0000313" key="8">
    <source>
        <dbReference type="EMBL" id="GGC75131.1"/>
    </source>
</evidence>
<dbReference type="InterPro" id="IPR050106">
    <property type="entry name" value="HistidinolP_aminotransfase"/>
</dbReference>
<evidence type="ECO:0000256" key="6">
    <source>
        <dbReference type="HAMAP-Rule" id="MF_01513"/>
    </source>
</evidence>
<dbReference type="EC" id="2.6.1.57" evidence="6"/>
<protein>
    <recommendedName>
        <fullName evidence="6">Aromatic amino acid aminotransferase</fullName>
        <shortName evidence="6">ArAT</shortName>
        <ecNumber evidence="6">2.6.1.57</ecNumber>
    </recommendedName>
</protein>
<comment type="cofactor">
    <cofactor evidence="1 6">
        <name>pyridoxal 5'-phosphate</name>
        <dbReference type="ChEBI" id="CHEBI:597326"/>
    </cofactor>
</comment>
<keyword evidence="3 6" id="KW-0032">Aminotransferase</keyword>
<dbReference type="GO" id="GO:0030170">
    <property type="term" value="F:pyridoxal phosphate binding"/>
    <property type="evidence" value="ECO:0007669"/>
    <property type="project" value="UniProtKB-UniRule"/>
</dbReference>
<keyword evidence="9" id="KW-1185">Reference proteome</keyword>
<dbReference type="PANTHER" id="PTHR43643:SF3">
    <property type="entry name" value="HISTIDINOL-PHOSPHATE AMINOTRANSFERASE"/>
    <property type="match status" value="1"/>
</dbReference>
<evidence type="ECO:0000256" key="4">
    <source>
        <dbReference type="ARBA" id="ARBA00022679"/>
    </source>
</evidence>
<evidence type="ECO:0000259" key="7">
    <source>
        <dbReference type="Pfam" id="PF00155"/>
    </source>
</evidence>
<feature type="modified residue" description="N6-(pyridoxal phosphate)lysine" evidence="6">
    <location>
        <position position="268"/>
    </location>
</feature>
<comment type="function">
    <text evidence="6">Aminotransferase that catalyzes the conversion of aromatic amino acids and 2-oxoglutarate into corresponding aromatic oxo acids and L-glutamate.</text>
</comment>
<accession>A0A916UJ87</accession>
<proteinExistence type="inferred from homology"/>
<dbReference type="SUPFAM" id="SSF53383">
    <property type="entry name" value="PLP-dependent transferases"/>
    <property type="match status" value="1"/>
</dbReference>
<dbReference type="Proteomes" id="UP000641514">
    <property type="component" value="Unassembled WGS sequence"/>
</dbReference>
<dbReference type="GO" id="GO:0008793">
    <property type="term" value="F:aromatic-amino-acid transaminase activity"/>
    <property type="evidence" value="ECO:0007669"/>
    <property type="project" value="UniProtKB-UniRule"/>
</dbReference>
<dbReference type="PROSITE" id="PS00599">
    <property type="entry name" value="AA_TRANSFER_CLASS_2"/>
    <property type="match status" value="1"/>
</dbReference>
<reference evidence="8" key="2">
    <citation type="submission" date="2020-09" db="EMBL/GenBank/DDBJ databases">
        <authorList>
            <person name="Sun Q."/>
            <person name="Zhou Y."/>
        </authorList>
    </citation>
    <scope>NUCLEOTIDE SEQUENCE</scope>
    <source>
        <strain evidence="8">CGMCC 1.15478</strain>
    </source>
</reference>
<keyword evidence="4 6" id="KW-0808">Transferase</keyword>
<gene>
    <name evidence="6 8" type="primary">pat</name>
    <name evidence="8" type="ORF">GCM10011410_30560</name>
</gene>
<comment type="catalytic activity">
    <reaction evidence="6">
        <text>an aromatic L-alpha-amino acid + 2-oxoglutarate = an aromatic oxo-acid + L-glutamate</text>
        <dbReference type="Rhea" id="RHEA:17533"/>
        <dbReference type="ChEBI" id="CHEBI:16810"/>
        <dbReference type="ChEBI" id="CHEBI:29985"/>
        <dbReference type="ChEBI" id="CHEBI:73309"/>
        <dbReference type="ChEBI" id="CHEBI:84824"/>
        <dbReference type="EC" id="2.6.1.57"/>
    </reaction>
</comment>
<feature type="domain" description="Aminotransferase class I/classII large" evidence="7">
    <location>
        <begin position="72"/>
        <end position="394"/>
    </location>
</feature>
<keyword evidence="5 6" id="KW-0663">Pyridoxal phosphate</keyword>